<reference evidence="2" key="1">
    <citation type="journal article" date="2022" name="Mol. Ecol. Resour.">
        <title>The genomes of chicory, endive, great burdock and yacon provide insights into Asteraceae palaeo-polyploidization history and plant inulin production.</title>
        <authorList>
            <person name="Fan W."/>
            <person name="Wang S."/>
            <person name="Wang H."/>
            <person name="Wang A."/>
            <person name="Jiang F."/>
            <person name="Liu H."/>
            <person name="Zhao H."/>
            <person name="Xu D."/>
            <person name="Zhang Y."/>
        </authorList>
    </citation>
    <scope>NUCLEOTIDE SEQUENCE [LARGE SCALE GENOMIC DNA]</scope>
    <source>
        <strain evidence="2">cv. Yunnan</strain>
    </source>
</reference>
<keyword evidence="2" id="KW-1185">Reference proteome</keyword>
<evidence type="ECO:0000313" key="1">
    <source>
        <dbReference type="EMBL" id="KAI3825675.1"/>
    </source>
</evidence>
<comment type="caution">
    <text evidence="1">The sequence shown here is derived from an EMBL/GenBank/DDBJ whole genome shotgun (WGS) entry which is preliminary data.</text>
</comment>
<sequence>MKKRIWSRLKEKISAVRDSPPRCGPVGMKESIGEIERMAREETRDGWIGPDEEFEEEDFVLIKDKDMIKEA</sequence>
<proteinExistence type="predicted"/>
<reference evidence="1 2" key="2">
    <citation type="journal article" date="2022" name="Mol. Ecol. Resour.">
        <title>The genomes of chicory, endive, great burdock and yacon provide insights into Asteraceae paleo-polyploidization history and plant inulin production.</title>
        <authorList>
            <person name="Fan W."/>
            <person name="Wang S."/>
            <person name="Wang H."/>
            <person name="Wang A."/>
            <person name="Jiang F."/>
            <person name="Liu H."/>
            <person name="Zhao H."/>
            <person name="Xu D."/>
            <person name="Zhang Y."/>
        </authorList>
    </citation>
    <scope>NUCLEOTIDE SEQUENCE [LARGE SCALE GENOMIC DNA]</scope>
    <source>
        <strain evidence="2">cv. Yunnan</strain>
        <tissue evidence="1">Leaves</tissue>
    </source>
</reference>
<accession>A0ACB9K032</accession>
<name>A0ACB9K032_9ASTR</name>
<dbReference type="EMBL" id="CM042019">
    <property type="protein sequence ID" value="KAI3825675.1"/>
    <property type="molecule type" value="Genomic_DNA"/>
</dbReference>
<dbReference type="Proteomes" id="UP001056120">
    <property type="component" value="Linkage Group LG02"/>
</dbReference>
<protein>
    <submittedName>
        <fullName evidence="1">Uncharacterized protein</fullName>
    </submittedName>
</protein>
<evidence type="ECO:0000313" key="2">
    <source>
        <dbReference type="Proteomes" id="UP001056120"/>
    </source>
</evidence>
<organism evidence="1 2">
    <name type="scientific">Smallanthus sonchifolius</name>
    <dbReference type="NCBI Taxonomy" id="185202"/>
    <lineage>
        <taxon>Eukaryota</taxon>
        <taxon>Viridiplantae</taxon>
        <taxon>Streptophyta</taxon>
        <taxon>Embryophyta</taxon>
        <taxon>Tracheophyta</taxon>
        <taxon>Spermatophyta</taxon>
        <taxon>Magnoliopsida</taxon>
        <taxon>eudicotyledons</taxon>
        <taxon>Gunneridae</taxon>
        <taxon>Pentapetalae</taxon>
        <taxon>asterids</taxon>
        <taxon>campanulids</taxon>
        <taxon>Asterales</taxon>
        <taxon>Asteraceae</taxon>
        <taxon>Asteroideae</taxon>
        <taxon>Heliantheae alliance</taxon>
        <taxon>Millerieae</taxon>
        <taxon>Smallanthus</taxon>
    </lineage>
</organism>
<gene>
    <name evidence="1" type="ORF">L1987_07228</name>
</gene>